<comment type="function">
    <text evidence="3">One of several proteins that assist in the late maturation steps of the functional core of the 30S ribosomal subunit. Helps release RbfA from mature subunits. May play a role in the assembly of ribosomal proteins into the subunit. Circularly permuted GTPase that catalyzes slow GTP hydrolysis, GTPase activity is stimulated by the 30S ribosomal subunit.</text>
</comment>
<dbReference type="CDD" id="cd01854">
    <property type="entry name" value="YjeQ_EngC"/>
    <property type="match status" value="1"/>
</dbReference>
<dbReference type="SUPFAM" id="SSF52540">
    <property type="entry name" value="P-loop containing nucleoside triphosphate hydrolases"/>
    <property type="match status" value="1"/>
</dbReference>
<proteinExistence type="inferred from homology"/>
<organism evidence="6 7">
    <name type="scientific">Ideonella azotifigens</name>
    <dbReference type="NCBI Taxonomy" id="513160"/>
    <lineage>
        <taxon>Bacteria</taxon>
        <taxon>Pseudomonadati</taxon>
        <taxon>Pseudomonadota</taxon>
        <taxon>Betaproteobacteria</taxon>
        <taxon>Burkholderiales</taxon>
        <taxon>Sphaerotilaceae</taxon>
        <taxon>Ideonella</taxon>
    </lineage>
</organism>
<dbReference type="InterPro" id="IPR004881">
    <property type="entry name" value="Ribosome_biogen_GTPase_RsgA"/>
</dbReference>
<keyword evidence="3" id="KW-0862">Zinc</keyword>
<comment type="cofactor">
    <cofactor evidence="3">
        <name>Zn(2+)</name>
        <dbReference type="ChEBI" id="CHEBI:29105"/>
    </cofactor>
    <text evidence="3">Binds 1 zinc ion per subunit.</text>
</comment>
<keyword evidence="2 3" id="KW-0342">GTP-binding</keyword>
<dbReference type="Gene3D" id="1.10.40.50">
    <property type="entry name" value="Probable gtpase engc, domain 3"/>
    <property type="match status" value="1"/>
</dbReference>
<dbReference type="NCBIfam" id="TIGR00157">
    <property type="entry name" value="ribosome small subunit-dependent GTPase A"/>
    <property type="match status" value="1"/>
</dbReference>
<comment type="caution">
    <text evidence="6">The sequence shown here is derived from an EMBL/GenBank/DDBJ whole genome shotgun (WGS) entry which is preliminary data.</text>
</comment>
<feature type="binding site" evidence="3">
    <location>
        <position position="274"/>
    </location>
    <ligand>
        <name>Zn(2+)</name>
        <dbReference type="ChEBI" id="CHEBI:29105"/>
    </ligand>
</feature>
<dbReference type="InterPro" id="IPR030378">
    <property type="entry name" value="G_CP_dom"/>
</dbReference>
<evidence type="ECO:0000259" key="5">
    <source>
        <dbReference type="PROSITE" id="PS51721"/>
    </source>
</evidence>
<keyword evidence="3" id="KW-0694">RNA-binding</keyword>
<keyword evidence="3" id="KW-0963">Cytoplasm</keyword>
<feature type="binding site" evidence="3">
    <location>
        <begin position="180"/>
        <end position="188"/>
    </location>
    <ligand>
        <name>GTP</name>
        <dbReference type="ChEBI" id="CHEBI:37565"/>
    </ligand>
</feature>
<dbReference type="HAMAP" id="MF_01820">
    <property type="entry name" value="GTPase_RsgA"/>
    <property type="match status" value="1"/>
</dbReference>
<dbReference type="PANTHER" id="PTHR32120:SF11">
    <property type="entry name" value="SMALL RIBOSOMAL SUBUNIT BIOGENESIS GTPASE RSGA 1, MITOCHONDRIAL-RELATED"/>
    <property type="match status" value="1"/>
</dbReference>
<dbReference type="Proteomes" id="UP001500279">
    <property type="component" value="Unassembled WGS sequence"/>
</dbReference>
<evidence type="ECO:0000256" key="3">
    <source>
        <dbReference type="HAMAP-Rule" id="MF_01820"/>
    </source>
</evidence>
<evidence type="ECO:0000256" key="2">
    <source>
        <dbReference type="ARBA" id="ARBA00023134"/>
    </source>
</evidence>
<feature type="binding site" evidence="3">
    <location>
        <position position="267"/>
    </location>
    <ligand>
        <name>Zn(2+)</name>
        <dbReference type="ChEBI" id="CHEBI:29105"/>
    </ligand>
</feature>
<feature type="binding site" evidence="3">
    <location>
        <position position="272"/>
    </location>
    <ligand>
        <name>Zn(2+)</name>
        <dbReference type="ChEBI" id="CHEBI:29105"/>
    </ligand>
</feature>
<keyword evidence="7" id="KW-1185">Reference proteome</keyword>
<accession>A0ABP3V555</accession>
<comment type="subunit">
    <text evidence="3">Monomer. Associates with 30S ribosomal subunit, binds 16S rRNA.</text>
</comment>
<dbReference type="InterPro" id="IPR010914">
    <property type="entry name" value="RsgA_GTPase_dom"/>
</dbReference>
<feature type="domain" description="CP-type G" evidence="5">
    <location>
        <begin position="77"/>
        <end position="243"/>
    </location>
</feature>
<dbReference type="Gene3D" id="3.40.50.300">
    <property type="entry name" value="P-loop containing nucleotide triphosphate hydrolases"/>
    <property type="match status" value="1"/>
</dbReference>
<evidence type="ECO:0000256" key="1">
    <source>
        <dbReference type="ARBA" id="ARBA00022741"/>
    </source>
</evidence>
<reference evidence="7" key="1">
    <citation type="journal article" date="2019" name="Int. J. Syst. Evol. Microbiol.">
        <title>The Global Catalogue of Microorganisms (GCM) 10K type strain sequencing project: providing services to taxonomists for standard genome sequencing and annotation.</title>
        <authorList>
            <consortium name="The Broad Institute Genomics Platform"/>
            <consortium name="The Broad Institute Genome Sequencing Center for Infectious Disease"/>
            <person name="Wu L."/>
            <person name="Ma J."/>
        </authorList>
    </citation>
    <scope>NUCLEOTIDE SEQUENCE [LARGE SCALE GENOMIC DNA]</scope>
    <source>
        <strain evidence="7">JCM 15503</strain>
    </source>
</reference>
<keyword evidence="3" id="KW-0699">rRNA-binding</keyword>
<keyword evidence="3" id="KW-0479">Metal-binding</keyword>
<dbReference type="Gene3D" id="2.40.50.140">
    <property type="entry name" value="Nucleic acid-binding proteins"/>
    <property type="match status" value="1"/>
</dbReference>
<evidence type="ECO:0000313" key="7">
    <source>
        <dbReference type="Proteomes" id="UP001500279"/>
    </source>
</evidence>
<protein>
    <recommendedName>
        <fullName evidence="3">Small ribosomal subunit biogenesis GTPase RsgA</fullName>
        <ecNumber evidence="3">3.6.1.-</ecNumber>
    </recommendedName>
</protein>
<dbReference type="EC" id="3.6.1.-" evidence="3"/>
<dbReference type="PANTHER" id="PTHR32120">
    <property type="entry name" value="SMALL RIBOSOMAL SUBUNIT BIOGENESIS GTPASE RSGA"/>
    <property type="match status" value="1"/>
</dbReference>
<sequence>MKPAGSKAKAAATGDTALVVGAHGRHVVIETPSGERMLAHARGKKSACVVGDRVQWQPAGDEAVVEALVPRRNLLMRQDEWRSKSFAANLDQLLVVLSGEPMFSESQLTRALIATEDAGISATLLLNKIDLPTAALARERLLPYKAMGFTVLETALTTQPEASIALLTPALGGKTTLVLGASGMGKSTLINLMLPLAQAQVGEISQALNAGRHTTTTTTWYWLDADDRTNGGALLDSPGFQEFGLMHITPQRLPELMPDLRKHLGECRFYNCTHLHEPGCGVRSAVERGEISPSRYRLYEGLWAELSEGQQKG</sequence>
<name>A0ABP3V555_9BURK</name>
<keyword evidence="1 3" id="KW-0547">Nucleotide-binding</keyword>
<feature type="domain" description="EngC GTPase" evidence="4">
    <location>
        <begin position="88"/>
        <end position="241"/>
    </location>
</feature>
<dbReference type="Pfam" id="PF03193">
    <property type="entry name" value="RsgA_GTPase"/>
    <property type="match status" value="1"/>
</dbReference>
<dbReference type="InterPro" id="IPR012340">
    <property type="entry name" value="NA-bd_OB-fold"/>
</dbReference>
<dbReference type="RefSeq" id="WP_141287527.1">
    <property type="nucleotide sequence ID" value="NZ_BAAAEW010000008.1"/>
</dbReference>
<dbReference type="PROSITE" id="PS51721">
    <property type="entry name" value="G_CP"/>
    <property type="match status" value="1"/>
</dbReference>
<dbReference type="EMBL" id="BAAAEW010000008">
    <property type="protein sequence ID" value="GAA0748583.1"/>
    <property type="molecule type" value="Genomic_DNA"/>
</dbReference>
<keyword evidence="3" id="KW-0690">Ribosome biogenesis</keyword>
<keyword evidence="3" id="KW-0378">Hydrolase</keyword>
<evidence type="ECO:0000259" key="4">
    <source>
        <dbReference type="PROSITE" id="PS50936"/>
    </source>
</evidence>
<dbReference type="PROSITE" id="PS50936">
    <property type="entry name" value="ENGC_GTPASE"/>
    <property type="match status" value="1"/>
</dbReference>
<comment type="similarity">
    <text evidence="3">Belongs to the TRAFAC class YlqF/YawG GTPase family. RsgA subfamily.</text>
</comment>
<comment type="subcellular location">
    <subcellularLocation>
        <location evidence="3">Cytoplasm</location>
    </subcellularLocation>
</comment>
<evidence type="ECO:0000313" key="6">
    <source>
        <dbReference type="EMBL" id="GAA0748583.1"/>
    </source>
</evidence>
<feature type="binding site" evidence="3">
    <location>
        <position position="280"/>
    </location>
    <ligand>
        <name>Zn(2+)</name>
        <dbReference type="ChEBI" id="CHEBI:29105"/>
    </ligand>
</feature>
<gene>
    <name evidence="6" type="primary">rsgA_2</name>
    <name evidence="3" type="synonym">rsgA</name>
    <name evidence="6" type="ORF">GCM10009107_18290</name>
</gene>
<feature type="binding site" evidence="3">
    <location>
        <begin position="127"/>
        <end position="130"/>
    </location>
    <ligand>
        <name>GTP</name>
        <dbReference type="ChEBI" id="CHEBI:37565"/>
    </ligand>
</feature>
<dbReference type="InterPro" id="IPR027417">
    <property type="entry name" value="P-loop_NTPase"/>
</dbReference>